<organism evidence="1 2">
    <name type="scientific">Hafnia alvei</name>
    <dbReference type="NCBI Taxonomy" id="569"/>
    <lineage>
        <taxon>Bacteria</taxon>
        <taxon>Pseudomonadati</taxon>
        <taxon>Pseudomonadota</taxon>
        <taxon>Gammaproteobacteria</taxon>
        <taxon>Enterobacterales</taxon>
        <taxon>Hafniaceae</taxon>
        <taxon>Hafnia</taxon>
    </lineage>
</organism>
<name>A0A377PHD4_HAFAL</name>
<reference evidence="1 2" key="1">
    <citation type="submission" date="2018-06" db="EMBL/GenBank/DDBJ databases">
        <authorList>
            <consortium name="Pathogen Informatics"/>
            <person name="Doyle S."/>
        </authorList>
    </citation>
    <scope>NUCLEOTIDE SEQUENCE [LARGE SCALE GENOMIC DNA]</scope>
    <source>
        <strain evidence="1 2">NCTC8105</strain>
    </source>
</reference>
<dbReference type="Pfam" id="PF03245">
    <property type="entry name" value="Phage_lysis"/>
    <property type="match status" value="1"/>
</dbReference>
<dbReference type="GO" id="GO:0044659">
    <property type="term" value="P:viral release from host cell by cytolysis"/>
    <property type="evidence" value="ECO:0007669"/>
    <property type="project" value="InterPro"/>
</dbReference>
<dbReference type="EMBL" id="UGHP01000001">
    <property type="protein sequence ID" value="STQ79777.1"/>
    <property type="molecule type" value="Genomic_DNA"/>
</dbReference>
<gene>
    <name evidence="1" type="ORF">NCTC8105_01874</name>
</gene>
<dbReference type="InterPro" id="IPR004929">
    <property type="entry name" value="I-spanin"/>
</dbReference>
<sequence>MNINFSWRMMAIGLLLVALVAAGRIANHYRDKYHQADKDRTAAELLVAERQSAITRMQTRQRDIAELDAMYTKELADAKAKNDALQRKLDNGGRVLVKGKCPVSAATKTTSASSVGDDVTLELTSTSGRNVLGIRSGIISDQTSLRALQNYIRDQCLR</sequence>
<proteinExistence type="inferred from homology"/>
<dbReference type="HAMAP" id="MF_04137">
    <property type="entry name" value="I_SPANIN_LAMBDA"/>
    <property type="match status" value="1"/>
</dbReference>
<dbReference type="AlphaFoldDB" id="A0A377PHD4"/>
<evidence type="ECO:0000313" key="2">
    <source>
        <dbReference type="Proteomes" id="UP000254821"/>
    </source>
</evidence>
<evidence type="ECO:0000313" key="1">
    <source>
        <dbReference type="EMBL" id="STQ79777.1"/>
    </source>
</evidence>
<accession>A0A377PHD4</accession>
<protein>
    <submittedName>
        <fullName evidence="1">Bacteriophage lysis protein</fullName>
    </submittedName>
</protein>
<dbReference type="Proteomes" id="UP000254821">
    <property type="component" value="Unassembled WGS sequence"/>
</dbReference>